<dbReference type="EMBL" id="AJWY01012399">
    <property type="protein sequence ID" value="EKC50056.1"/>
    <property type="molecule type" value="Genomic_DNA"/>
</dbReference>
<organism evidence="9">
    <name type="scientific">human gut metagenome</name>
    <dbReference type="NCBI Taxonomy" id="408170"/>
    <lineage>
        <taxon>unclassified sequences</taxon>
        <taxon>metagenomes</taxon>
        <taxon>organismal metagenomes</taxon>
    </lineage>
</organism>
<evidence type="ECO:0000256" key="6">
    <source>
        <dbReference type="ARBA" id="ARBA00023136"/>
    </source>
</evidence>
<dbReference type="PROSITE" id="PS50928">
    <property type="entry name" value="ABC_TM1"/>
    <property type="match status" value="1"/>
</dbReference>
<feature type="domain" description="ABC transmembrane type-1" evidence="8">
    <location>
        <begin position="1"/>
        <end position="124"/>
    </location>
</feature>
<feature type="transmembrane region" description="Helical" evidence="7">
    <location>
        <begin position="49"/>
        <end position="70"/>
    </location>
</feature>
<dbReference type="PANTHER" id="PTHR43227:SF11">
    <property type="entry name" value="BLL4140 PROTEIN"/>
    <property type="match status" value="1"/>
</dbReference>
<proteinExistence type="predicted"/>
<keyword evidence="3" id="KW-1003">Cell membrane</keyword>
<comment type="caution">
    <text evidence="9">The sequence shown here is derived from an EMBL/GenBank/DDBJ whole genome shotgun (WGS) entry which is preliminary data.</text>
</comment>
<feature type="transmembrane region" description="Helical" evidence="7">
    <location>
        <begin position="103"/>
        <end position="122"/>
    </location>
</feature>
<evidence type="ECO:0000256" key="4">
    <source>
        <dbReference type="ARBA" id="ARBA00022692"/>
    </source>
</evidence>
<dbReference type="PANTHER" id="PTHR43227">
    <property type="entry name" value="BLL4140 PROTEIN"/>
    <property type="match status" value="1"/>
</dbReference>
<dbReference type="InterPro" id="IPR050809">
    <property type="entry name" value="UgpAE/MalFG_permease"/>
</dbReference>
<dbReference type="SUPFAM" id="SSF161098">
    <property type="entry name" value="MetI-like"/>
    <property type="match status" value="1"/>
</dbReference>
<dbReference type="InterPro" id="IPR035906">
    <property type="entry name" value="MetI-like_sf"/>
</dbReference>
<dbReference type="GO" id="GO:0055085">
    <property type="term" value="P:transmembrane transport"/>
    <property type="evidence" value="ECO:0007669"/>
    <property type="project" value="InterPro"/>
</dbReference>
<comment type="subcellular location">
    <subcellularLocation>
        <location evidence="1">Cell membrane</location>
        <topology evidence="1">Multi-pass membrane protein</topology>
    </subcellularLocation>
</comment>
<dbReference type="Pfam" id="PF00528">
    <property type="entry name" value="BPD_transp_1"/>
    <property type="match status" value="1"/>
</dbReference>
<dbReference type="GO" id="GO:0005886">
    <property type="term" value="C:plasma membrane"/>
    <property type="evidence" value="ECO:0007669"/>
    <property type="project" value="UniProtKB-SubCell"/>
</dbReference>
<dbReference type="CDD" id="cd06261">
    <property type="entry name" value="TM_PBP2"/>
    <property type="match status" value="1"/>
</dbReference>
<evidence type="ECO:0000256" key="2">
    <source>
        <dbReference type="ARBA" id="ARBA00022448"/>
    </source>
</evidence>
<evidence type="ECO:0000313" key="9">
    <source>
        <dbReference type="EMBL" id="EKC50056.1"/>
    </source>
</evidence>
<sequence length="137" mass="15239">MSNIWKEFGWDSIIYMAALTGIDPQLYEAADIDGANRLQKMLHITWPGIRSTVCIMLILQIGSIMSGASFDQIFNLYSSPVYPVADTIDTYVYRQSFMTGTNFGYTTAIGLLKSVIGVIMIWSANKVTTKMGEDGLF</sequence>
<keyword evidence="6 7" id="KW-0472">Membrane</keyword>
<keyword evidence="5 7" id="KW-1133">Transmembrane helix</keyword>
<evidence type="ECO:0000259" key="8">
    <source>
        <dbReference type="PROSITE" id="PS50928"/>
    </source>
</evidence>
<evidence type="ECO:0000256" key="7">
    <source>
        <dbReference type="SAM" id="Phobius"/>
    </source>
</evidence>
<reference evidence="9" key="1">
    <citation type="journal article" date="2013" name="Environ. Microbiol.">
        <title>Microbiota from the distal guts of lean and obese adolescents exhibit partial functional redundancy besides clear differences in community structure.</title>
        <authorList>
            <person name="Ferrer M."/>
            <person name="Ruiz A."/>
            <person name="Lanza F."/>
            <person name="Haange S.B."/>
            <person name="Oberbach A."/>
            <person name="Till H."/>
            <person name="Bargiela R."/>
            <person name="Campoy C."/>
            <person name="Segura M.T."/>
            <person name="Richter M."/>
            <person name="von Bergen M."/>
            <person name="Seifert J."/>
            <person name="Suarez A."/>
        </authorList>
    </citation>
    <scope>NUCLEOTIDE SEQUENCE</scope>
</reference>
<keyword evidence="2" id="KW-0813">Transport</keyword>
<evidence type="ECO:0000256" key="1">
    <source>
        <dbReference type="ARBA" id="ARBA00004651"/>
    </source>
</evidence>
<dbReference type="AlphaFoldDB" id="K1SS75"/>
<protein>
    <submittedName>
        <fullName evidence="9">Binding-protein-dependent transport system inner membrane component</fullName>
    </submittedName>
</protein>
<evidence type="ECO:0000256" key="5">
    <source>
        <dbReference type="ARBA" id="ARBA00022989"/>
    </source>
</evidence>
<name>K1SS75_9ZZZZ</name>
<keyword evidence="4 7" id="KW-0812">Transmembrane</keyword>
<accession>K1SS75</accession>
<dbReference type="InterPro" id="IPR000515">
    <property type="entry name" value="MetI-like"/>
</dbReference>
<gene>
    <name evidence="9" type="ORF">LEA_18084</name>
</gene>
<evidence type="ECO:0000256" key="3">
    <source>
        <dbReference type="ARBA" id="ARBA00022475"/>
    </source>
</evidence>
<dbReference type="Gene3D" id="1.10.3720.10">
    <property type="entry name" value="MetI-like"/>
    <property type="match status" value="1"/>
</dbReference>